<evidence type="ECO:0000313" key="1">
    <source>
        <dbReference type="EMBL" id="MFC3203242.1"/>
    </source>
</evidence>
<dbReference type="RefSeq" id="WP_164464715.1">
    <property type="nucleotide sequence ID" value="NZ_JBHRSX010000071.1"/>
</dbReference>
<sequence>MAVTESTSKDGGAKLSIAGVGSLGGDLATGSKTVSRIKFSVPLHIKPKNQ</sequence>
<evidence type="ECO:0000313" key="2">
    <source>
        <dbReference type="Proteomes" id="UP001595477"/>
    </source>
</evidence>
<comment type="caution">
    <text evidence="1">The sequence shown here is derived from an EMBL/GenBank/DDBJ whole genome shotgun (WGS) entry which is preliminary data.</text>
</comment>
<name>A0ABV7K1I2_9ALTE</name>
<dbReference type="Proteomes" id="UP001595477">
    <property type="component" value="Unassembled WGS sequence"/>
</dbReference>
<reference evidence="2" key="1">
    <citation type="journal article" date="2019" name="Int. J. Syst. Evol. Microbiol.">
        <title>The Global Catalogue of Microorganisms (GCM) 10K type strain sequencing project: providing services to taxonomists for standard genome sequencing and annotation.</title>
        <authorList>
            <consortium name="The Broad Institute Genomics Platform"/>
            <consortium name="The Broad Institute Genome Sequencing Center for Infectious Disease"/>
            <person name="Wu L."/>
            <person name="Ma J."/>
        </authorList>
    </citation>
    <scope>NUCLEOTIDE SEQUENCE [LARGE SCALE GENOMIC DNA]</scope>
    <source>
        <strain evidence="2">KCTC 52449</strain>
    </source>
</reference>
<organism evidence="1 2">
    <name type="scientific">Alteromonas oceani</name>
    <dbReference type="NCBI Taxonomy" id="2071609"/>
    <lineage>
        <taxon>Bacteria</taxon>
        <taxon>Pseudomonadati</taxon>
        <taxon>Pseudomonadota</taxon>
        <taxon>Gammaproteobacteria</taxon>
        <taxon>Alteromonadales</taxon>
        <taxon>Alteromonadaceae</taxon>
        <taxon>Alteromonas/Salinimonas group</taxon>
        <taxon>Alteromonas</taxon>
    </lineage>
</organism>
<accession>A0ABV7K1I2</accession>
<gene>
    <name evidence="1" type="ORF">ACFOEW_15630</name>
</gene>
<keyword evidence="2" id="KW-1185">Reference proteome</keyword>
<dbReference type="EMBL" id="JBHRSX010000071">
    <property type="protein sequence ID" value="MFC3203242.1"/>
    <property type="molecule type" value="Genomic_DNA"/>
</dbReference>
<proteinExistence type="predicted"/>
<protein>
    <submittedName>
        <fullName evidence="1">Uncharacterized protein</fullName>
    </submittedName>
</protein>